<dbReference type="EMBL" id="JBHTON010000032">
    <property type="protein sequence ID" value="MFD1485529.1"/>
    <property type="molecule type" value="Genomic_DNA"/>
</dbReference>
<dbReference type="Gene3D" id="3.30.70.360">
    <property type="match status" value="1"/>
</dbReference>
<dbReference type="PANTHER" id="PTHR43270:SF8">
    <property type="entry name" value="DI- AND TRIPEPTIDASE DUG2-RELATED"/>
    <property type="match status" value="1"/>
</dbReference>
<gene>
    <name evidence="5" type="ORF">ACFQ5J_09845</name>
</gene>
<dbReference type="Pfam" id="PF07687">
    <property type="entry name" value="M20_dimer"/>
    <property type="match status" value="1"/>
</dbReference>
<dbReference type="Pfam" id="PF01546">
    <property type="entry name" value="Peptidase_M20"/>
    <property type="match status" value="1"/>
</dbReference>
<keyword evidence="3" id="KW-0378">Hydrolase</keyword>
<sequence length="439" mass="47230">MFPQEEFLTRYLALQSVSLHDDNQIQATAEFLQAHFNQIGAQNVQILTTKVTNPAVYAELPAQVPTDVTVLFYNHYDVQPAEPLDLWDSDPFTLTQKDGVLYGRGISDDKGELAARLAAIQDLQDAGQLPVNVKFLIEGAEEQGSPNLPVLLDQYRDLLAADFCIWESGGKDESGKMKLSLGVKGGVAFQLDVRNADRDLHSSLAAITVNPAWRLVQALATLKDEHDEITIPGFMADIIPLTATQKQIVAESEFDYAAYAKNAGLTHPATVKDPAAALVARPSLTINGLSSGYEGPGTGKMVLPHAASAKVDLRIVPGQTVEHTVELIRAALDAKGYQDVVLSKVLGEPPFRSDPDHPLVQKAIAAAKRAYPQGVAVALNAAGSGPMPYFYAINHAPIISVGVANANSAAHGPNENVRLRDYQEFIAYLKALLPALAAK</sequence>
<dbReference type="InterPro" id="IPR051458">
    <property type="entry name" value="Cyt/Met_Dipeptidase"/>
</dbReference>
<dbReference type="RefSeq" id="WP_225419526.1">
    <property type="nucleotide sequence ID" value="NZ_JBHTON010000032.1"/>
</dbReference>
<evidence type="ECO:0000256" key="3">
    <source>
        <dbReference type="ARBA" id="ARBA00022801"/>
    </source>
</evidence>
<evidence type="ECO:0000259" key="4">
    <source>
        <dbReference type="Pfam" id="PF07687"/>
    </source>
</evidence>
<organism evidence="5 6">
    <name type="scientific">Lacticaseibacillus baoqingensis</name>
    <dbReference type="NCBI Taxonomy" id="2486013"/>
    <lineage>
        <taxon>Bacteria</taxon>
        <taxon>Bacillati</taxon>
        <taxon>Bacillota</taxon>
        <taxon>Bacilli</taxon>
        <taxon>Lactobacillales</taxon>
        <taxon>Lactobacillaceae</taxon>
        <taxon>Lacticaseibacillus</taxon>
    </lineage>
</organism>
<keyword evidence="2" id="KW-0479">Metal-binding</keyword>
<keyword evidence="6" id="KW-1185">Reference proteome</keyword>
<dbReference type="SUPFAM" id="SSF53187">
    <property type="entry name" value="Zn-dependent exopeptidases"/>
    <property type="match status" value="1"/>
</dbReference>
<feature type="domain" description="Peptidase M20 dimerisation" evidence="4">
    <location>
        <begin position="184"/>
        <end position="338"/>
    </location>
</feature>
<proteinExistence type="predicted"/>
<dbReference type="Proteomes" id="UP001597252">
    <property type="component" value="Unassembled WGS sequence"/>
</dbReference>
<reference evidence="6" key="1">
    <citation type="journal article" date="2019" name="Int. J. Syst. Evol. Microbiol.">
        <title>The Global Catalogue of Microorganisms (GCM) 10K type strain sequencing project: providing services to taxonomists for standard genome sequencing and annotation.</title>
        <authorList>
            <consortium name="The Broad Institute Genomics Platform"/>
            <consortium name="The Broad Institute Genome Sequencing Center for Infectious Disease"/>
            <person name="Wu L."/>
            <person name="Ma J."/>
        </authorList>
    </citation>
    <scope>NUCLEOTIDE SEQUENCE [LARGE SCALE GENOMIC DNA]</scope>
    <source>
        <strain evidence="6">CCM 8903</strain>
    </source>
</reference>
<protein>
    <submittedName>
        <fullName evidence="5">M20/M25/M40 family metallo-hydrolase</fullName>
    </submittedName>
</protein>
<dbReference type="Gene3D" id="3.40.630.10">
    <property type="entry name" value="Zn peptidases"/>
    <property type="match status" value="1"/>
</dbReference>
<evidence type="ECO:0000313" key="6">
    <source>
        <dbReference type="Proteomes" id="UP001597252"/>
    </source>
</evidence>
<accession>A0ABW4E6L0</accession>
<keyword evidence="1" id="KW-0645">Protease</keyword>
<dbReference type="PANTHER" id="PTHR43270">
    <property type="entry name" value="BETA-ALA-HIS DIPEPTIDASE"/>
    <property type="match status" value="1"/>
</dbReference>
<evidence type="ECO:0000313" key="5">
    <source>
        <dbReference type="EMBL" id="MFD1485529.1"/>
    </source>
</evidence>
<evidence type="ECO:0000256" key="1">
    <source>
        <dbReference type="ARBA" id="ARBA00022670"/>
    </source>
</evidence>
<evidence type="ECO:0000256" key="2">
    <source>
        <dbReference type="ARBA" id="ARBA00022723"/>
    </source>
</evidence>
<dbReference type="InterPro" id="IPR002933">
    <property type="entry name" value="Peptidase_M20"/>
</dbReference>
<dbReference type="InterPro" id="IPR011650">
    <property type="entry name" value="Peptidase_M20_dimer"/>
</dbReference>
<name>A0ABW4E6L0_9LACO</name>
<comment type="caution">
    <text evidence="5">The sequence shown here is derived from an EMBL/GenBank/DDBJ whole genome shotgun (WGS) entry which is preliminary data.</text>
</comment>